<dbReference type="OMA" id="RIYFHTP"/>
<proteinExistence type="predicted"/>
<dbReference type="AlphaFoldDB" id="A0A1C7MA68"/>
<feature type="compositionally biased region" description="Polar residues" evidence="1">
    <location>
        <begin position="409"/>
        <end position="432"/>
    </location>
</feature>
<sequence>MLVNYSNTSSFRGRNQAFSHSTRGGRHDSVPSHVARETSVVLTSGYSSSGKKDENRRTLTDFKIVGLEIPELDWSWKASSESAEPALLEEASVVAVKAEGVSSSTEVASMDTTIPVVDASVSGEGVETKTEASSPPPPSRIRIYFHTPVSADDSHLLSQSSSFGPSSTSGLRKGKRKKLEDDDGDYEDGRGPPPPPPLMSGMGAEHDGASVAASADYDGADMAIGRGSVAPSVAETASEADWLMAAIGEDEGDGEGGEPLHVSEVENPHAPDVGAYGNGYVNVHGDGHDDDHMMGDDDAQGSVVGPDDESAPSFSVPSGLHGPDGEKVAEIPSLNGFSSVSVGDEAHHQGDGPAMAPDVKLHDDGSQTLPDAANSSAHPASPSASRDVSAVSAMPLQASPTLPDLSALSAGQNADRSRNVDSQAPSEITSHNGGVPLQATDSIASTAPDTNDQHRASPDTPTVTDGDDGEQEASQEATQEYSQEATQLADEFITDVFDDGETSPTATTLVTGSLTGSTAFSSDPSGAPAKTDAKSGKTPSANRLSVSYAAGTRRMVVDAEVVDKLRVFRAEGRIEVSMNISSDDHGGFKGILIEGYSEATASYVPLEVTENTESDPTVPPFSKATIPSRVLLIAYLDRAHPLSEARWVKSGDVQEWLRSIFGRMFWVSGDAADGWEKRIEIADPDPAPTIWNLLEQWAQHSANGTPTERQRFPSAAAASQPVAGPLLAALSPESAHAAQQTHVSLAVLAIFRLAVEYAKKAAGEKGKGEAEERVGEIIRALPSHLLYKSLDGIFKEWRAEKKGGRT</sequence>
<feature type="compositionally biased region" description="Low complexity" evidence="1">
    <location>
        <begin position="156"/>
        <end position="169"/>
    </location>
</feature>
<keyword evidence="3" id="KW-1185">Reference proteome</keyword>
<feature type="compositionally biased region" description="Low complexity" evidence="1">
    <location>
        <begin position="372"/>
        <end position="385"/>
    </location>
</feature>
<name>A0A1C7MA68_GRIFR</name>
<reference evidence="2 3" key="1">
    <citation type="submission" date="2016-03" db="EMBL/GenBank/DDBJ databases">
        <title>Whole genome sequencing of Grifola frondosa 9006-11.</title>
        <authorList>
            <person name="Min B."/>
            <person name="Park H."/>
            <person name="Kim J.-G."/>
            <person name="Cho H."/>
            <person name="Oh Y.-L."/>
            <person name="Kong W.-S."/>
            <person name="Choi I.-G."/>
        </authorList>
    </citation>
    <scope>NUCLEOTIDE SEQUENCE [LARGE SCALE GENOMIC DNA]</scope>
    <source>
        <strain evidence="2 3">9006-11</strain>
    </source>
</reference>
<evidence type="ECO:0000256" key="1">
    <source>
        <dbReference type="SAM" id="MobiDB-lite"/>
    </source>
</evidence>
<accession>A0A1C7MA68</accession>
<dbReference type="STRING" id="5627.A0A1C7MA68"/>
<feature type="region of interest" description="Disordered" evidence="1">
    <location>
        <begin position="120"/>
        <end position="204"/>
    </location>
</feature>
<evidence type="ECO:0000313" key="3">
    <source>
        <dbReference type="Proteomes" id="UP000092993"/>
    </source>
</evidence>
<feature type="region of interest" description="Disordered" evidence="1">
    <location>
        <begin position="287"/>
        <end position="484"/>
    </location>
</feature>
<organism evidence="2 3">
    <name type="scientific">Grifola frondosa</name>
    <name type="common">Maitake</name>
    <name type="synonym">Polyporus frondosus</name>
    <dbReference type="NCBI Taxonomy" id="5627"/>
    <lineage>
        <taxon>Eukaryota</taxon>
        <taxon>Fungi</taxon>
        <taxon>Dikarya</taxon>
        <taxon>Basidiomycota</taxon>
        <taxon>Agaricomycotina</taxon>
        <taxon>Agaricomycetes</taxon>
        <taxon>Polyporales</taxon>
        <taxon>Grifolaceae</taxon>
        <taxon>Grifola</taxon>
    </lineage>
</organism>
<feature type="compositionally biased region" description="Polar residues" evidence="1">
    <location>
        <begin position="474"/>
        <end position="484"/>
    </location>
</feature>
<comment type="caution">
    <text evidence="2">The sequence shown here is derived from an EMBL/GenBank/DDBJ whole genome shotgun (WGS) entry which is preliminary data.</text>
</comment>
<feature type="compositionally biased region" description="Polar residues" evidence="1">
    <location>
        <begin position="439"/>
        <end position="450"/>
    </location>
</feature>
<feature type="region of interest" description="Disordered" evidence="1">
    <location>
        <begin position="1"/>
        <end position="36"/>
    </location>
</feature>
<dbReference type="Proteomes" id="UP000092993">
    <property type="component" value="Unassembled WGS sequence"/>
</dbReference>
<gene>
    <name evidence="2" type="ORF">A0H81_08263</name>
</gene>
<evidence type="ECO:0000313" key="2">
    <source>
        <dbReference type="EMBL" id="OBZ71914.1"/>
    </source>
</evidence>
<dbReference type="OrthoDB" id="431557at2759"/>
<protein>
    <submittedName>
        <fullName evidence="2">Uncharacterized protein</fullName>
    </submittedName>
</protein>
<dbReference type="EMBL" id="LUGG01000010">
    <property type="protein sequence ID" value="OBZ71914.1"/>
    <property type="molecule type" value="Genomic_DNA"/>
</dbReference>
<feature type="region of interest" description="Disordered" evidence="1">
    <location>
        <begin position="498"/>
        <end position="541"/>
    </location>
</feature>
<feature type="compositionally biased region" description="Low complexity" evidence="1">
    <location>
        <begin position="505"/>
        <end position="519"/>
    </location>
</feature>
<feature type="compositionally biased region" description="Basic and acidic residues" evidence="1">
    <location>
        <begin position="25"/>
        <end position="36"/>
    </location>
</feature>
<feature type="compositionally biased region" description="Polar residues" evidence="1">
    <location>
        <begin position="1"/>
        <end position="22"/>
    </location>
</feature>